<comment type="similarity">
    <text evidence="1 2">Belongs to the glycosyl hydrolase 31 family.</text>
</comment>
<name>A0ABW0JLK5_9GAMM</name>
<dbReference type="InterPro" id="IPR051816">
    <property type="entry name" value="Glycosyl_Hydrolase_31"/>
</dbReference>
<evidence type="ECO:0000256" key="1">
    <source>
        <dbReference type="ARBA" id="ARBA00007806"/>
    </source>
</evidence>
<keyword evidence="2" id="KW-0326">Glycosidase</keyword>
<evidence type="ECO:0000313" key="8">
    <source>
        <dbReference type="Proteomes" id="UP001596013"/>
    </source>
</evidence>
<comment type="caution">
    <text evidence="7">The sequence shown here is derived from an EMBL/GenBank/DDBJ whole genome shotgun (WGS) entry which is preliminary data.</text>
</comment>
<accession>A0ABW0JLK5</accession>
<dbReference type="Proteomes" id="UP001596013">
    <property type="component" value="Unassembled WGS sequence"/>
</dbReference>
<dbReference type="PANTHER" id="PTHR43863:SF2">
    <property type="entry name" value="MALTASE-GLUCOAMYLASE"/>
    <property type="match status" value="1"/>
</dbReference>
<dbReference type="Pfam" id="PF21365">
    <property type="entry name" value="Glyco_hydro_31_3rd"/>
    <property type="match status" value="1"/>
</dbReference>
<evidence type="ECO:0000259" key="5">
    <source>
        <dbReference type="Pfam" id="PF17137"/>
    </source>
</evidence>
<organism evidence="7 8">
    <name type="scientific">Rhodanobacter umsongensis</name>
    <dbReference type="NCBI Taxonomy" id="633153"/>
    <lineage>
        <taxon>Bacteria</taxon>
        <taxon>Pseudomonadati</taxon>
        <taxon>Pseudomonadota</taxon>
        <taxon>Gammaproteobacteria</taxon>
        <taxon>Lysobacterales</taxon>
        <taxon>Rhodanobacteraceae</taxon>
        <taxon>Rhodanobacter</taxon>
    </lineage>
</organism>
<dbReference type="PANTHER" id="PTHR43863">
    <property type="entry name" value="HYDROLASE, PUTATIVE (AFU_ORTHOLOGUE AFUA_1G03140)-RELATED"/>
    <property type="match status" value="1"/>
</dbReference>
<dbReference type="SUPFAM" id="SSF51445">
    <property type="entry name" value="(Trans)glycosidases"/>
    <property type="match status" value="1"/>
</dbReference>
<dbReference type="Pfam" id="PF01055">
    <property type="entry name" value="Glyco_hydro_31_2nd"/>
    <property type="match status" value="1"/>
</dbReference>
<evidence type="ECO:0000259" key="4">
    <source>
        <dbReference type="Pfam" id="PF01055"/>
    </source>
</evidence>
<dbReference type="InterPro" id="IPR017853">
    <property type="entry name" value="GH"/>
</dbReference>
<dbReference type="SUPFAM" id="SSF74650">
    <property type="entry name" value="Galactose mutarotase-like"/>
    <property type="match status" value="1"/>
</dbReference>
<feature type="domain" description="DUF5110" evidence="5">
    <location>
        <begin position="664"/>
        <end position="733"/>
    </location>
</feature>
<dbReference type="RefSeq" id="WP_377304683.1">
    <property type="nucleotide sequence ID" value="NZ_JBHSMK010000005.1"/>
</dbReference>
<dbReference type="SUPFAM" id="SSF51011">
    <property type="entry name" value="Glycosyl hydrolase domain"/>
    <property type="match status" value="1"/>
</dbReference>
<dbReference type="Gene3D" id="3.20.20.80">
    <property type="entry name" value="Glycosidases"/>
    <property type="match status" value="1"/>
</dbReference>
<keyword evidence="3" id="KW-0732">Signal</keyword>
<reference evidence="8" key="1">
    <citation type="journal article" date="2019" name="Int. J. Syst. Evol. Microbiol.">
        <title>The Global Catalogue of Microorganisms (GCM) 10K type strain sequencing project: providing services to taxonomists for standard genome sequencing and annotation.</title>
        <authorList>
            <consortium name="The Broad Institute Genomics Platform"/>
            <consortium name="The Broad Institute Genome Sequencing Center for Infectious Disease"/>
            <person name="Wu L."/>
            <person name="Ma J."/>
        </authorList>
    </citation>
    <scope>NUCLEOTIDE SEQUENCE [LARGE SCALE GENOMIC DNA]</scope>
    <source>
        <strain evidence="8">JCM 17130</strain>
    </source>
</reference>
<protein>
    <submittedName>
        <fullName evidence="7">TIM-barrel domain-containing protein</fullName>
    </submittedName>
</protein>
<feature type="signal peptide" evidence="3">
    <location>
        <begin position="1"/>
        <end position="27"/>
    </location>
</feature>
<sequence length="792" mass="86678">MKKAILAGFSMSAVWLCLGLVPTPGVAAVASSPQVAPMVQTSHNEQSGGLVAGQLTIRFVAPGILHVQRNDAGRADVSTLAIAHDTAPTPFTAILPVDTGSGKTLSSDRGVVRWDGQNAQLQIDGLQEHRLLQLDPGSLSRGALVLGHDPRDALYGIGGYDATEDASAGMLRSGKQVATAGEQGHAGAPLVWSTAGYGVLLHSDGATFALTPGRISVSGTASGDPDFYVLLGTPAQIFDAVARLSGHSPLFPKWAMGFTNSQWGIDEKELRQIVDTYRAKRIPIDNITLDFDWKAWGEDDYGEFRWNAAKFPDGPSGALKKQMDARGIRLTGIMKPRIHVDTVEGRYASAHGFWVPGEQASADYFSHKPVKNIDFDLAAARTWFGRLAIKYGYEHGIAGWWNDEADTTGSDTEFMNMQRALYDSQRAISNQRVWSINRNFWLGSQRYAYGLWSGDIPTGFASMAGQRARMLSAINVGAMQWGMDGGGFKDGTPTPENYARWIEFGAFTPIFRVHGDFGQKRQPWVYGPIAEKAATRAIRLRYALIPYIYSYAHRYSASGIGLVRPLLFDWPHDPDVRNDVDSWLFGDWLLVSPVVVEGQTAKDVHLPAGRWIDWFSGKVHEGGRSVHLAIDSTTWADIPLFIREGAIIPTQPPMDYVGEHPVAQLDVDVFPASHRTQFDYYDDDGETYDYEHGAYFSQTLAVQRHDDTVQFETGAVAGSYKPALQFYLLKIHGDAAAAVTGNGKAMPSFAGLDALQRSHGEGWASGRDRFGVVTWVRIAAATRQIVVLSPKR</sequence>
<evidence type="ECO:0000259" key="6">
    <source>
        <dbReference type="Pfam" id="PF21365"/>
    </source>
</evidence>
<dbReference type="EMBL" id="JBHSMK010000005">
    <property type="protein sequence ID" value="MFC5436855.1"/>
    <property type="molecule type" value="Genomic_DNA"/>
</dbReference>
<evidence type="ECO:0000256" key="2">
    <source>
        <dbReference type="RuleBase" id="RU361185"/>
    </source>
</evidence>
<dbReference type="InterPro" id="IPR011013">
    <property type="entry name" value="Gal_mutarotase_sf_dom"/>
</dbReference>
<dbReference type="InterPro" id="IPR033403">
    <property type="entry name" value="DUF5110"/>
</dbReference>
<proteinExistence type="inferred from homology"/>
<dbReference type="InterPro" id="IPR013780">
    <property type="entry name" value="Glyco_hydro_b"/>
</dbReference>
<feature type="domain" description="Glycoside hydrolase family 31 TIM barrel" evidence="4">
    <location>
        <begin position="249"/>
        <end position="550"/>
    </location>
</feature>
<keyword evidence="8" id="KW-1185">Reference proteome</keyword>
<evidence type="ECO:0000313" key="7">
    <source>
        <dbReference type="EMBL" id="MFC5436855.1"/>
    </source>
</evidence>
<dbReference type="Gene3D" id="2.60.40.1180">
    <property type="entry name" value="Golgi alpha-mannosidase II"/>
    <property type="match status" value="2"/>
</dbReference>
<keyword evidence="2" id="KW-0378">Hydrolase</keyword>
<dbReference type="InterPro" id="IPR000322">
    <property type="entry name" value="Glyco_hydro_31_TIM"/>
</dbReference>
<feature type="domain" description="Glycosyl hydrolase family 31 C-terminal" evidence="6">
    <location>
        <begin position="561"/>
        <end position="648"/>
    </location>
</feature>
<feature type="chain" id="PRO_5046557051" evidence="3">
    <location>
        <begin position="28"/>
        <end position="792"/>
    </location>
</feature>
<evidence type="ECO:0000256" key="3">
    <source>
        <dbReference type="SAM" id="SignalP"/>
    </source>
</evidence>
<dbReference type="CDD" id="cd06589">
    <property type="entry name" value="GH31"/>
    <property type="match status" value="1"/>
</dbReference>
<dbReference type="InterPro" id="IPR048395">
    <property type="entry name" value="Glyco_hydro_31_C"/>
</dbReference>
<gene>
    <name evidence="7" type="ORF">ACFPME_09835</name>
</gene>
<dbReference type="Pfam" id="PF17137">
    <property type="entry name" value="DUF5110"/>
    <property type="match status" value="1"/>
</dbReference>
<dbReference type="Gene3D" id="2.60.40.1760">
    <property type="entry name" value="glycosyl hydrolase (family 31)"/>
    <property type="match status" value="1"/>
</dbReference>